<name>A0ABQ0EB46_9BACT</name>
<comment type="caution">
    <text evidence="5">The sequence shown here is derived from an EMBL/GenBank/DDBJ whole genome shotgun (WGS) entry which is preliminary data.</text>
</comment>
<evidence type="ECO:0000256" key="2">
    <source>
        <dbReference type="SAM" id="MobiDB-lite"/>
    </source>
</evidence>
<sequence>MTLRPQPGGDSRQHTSPAVRHAQADRMVAMSQNSMLNVNNNELEIIEFLIDEKQPDGSAYSGHYGINVAKVLEIIRLPNITSVPSKCDPSVLGTFNLRGKVLPILNLATWLGKEMVTENNAKVIVTEFSGVQAAFLVSAVTSIHRMTWDRIEPPNQYVQNYSRDSITGVLRIQGRVLFILDMEKILASLDSTLDMSQIKVDTTPVEGAGQFHLLVADDSNSLRHIIKSSLQKSGFRVTAVASGREAWEYLQTARNEAQAQGKELTDMVHLVISDIEMPEMDGHMLTAQIRDTPGLSTLPVILFSSLITDALYAKGVKVGADKQVSKPDLPGLSKIIRELIAEKLNK</sequence>
<feature type="region of interest" description="Disordered" evidence="2">
    <location>
        <begin position="1"/>
        <end position="21"/>
    </location>
</feature>
<feature type="modified residue" description="4-aspartylphosphate" evidence="1">
    <location>
        <position position="274"/>
    </location>
</feature>
<evidence type="ECO:0000259" key="3">
    <source>
        <dbReference type="PROSITE" id="PS50110"/>
    </source>
</evidence>
<evidence type="ECO:0000256" key="1">
    <source>
        <dbReference type="PROSITE-ProRule" id="PRU00169"/>
    </source>
</evidence>
<dbReference type="InterPro" id="IPR036061">
    <property type="entry name" value="CheW-like_dom_sf"/>
</dbReference>
<dbReference type="InterPro" id="IPR024181">
    <property type="entry name" value="Chemotax_regulator_CheV"/>
</dbReference>
<dbReference type="EMBL" id="BAAFSG010000001">
    <property type="protein sequence ID" value="GAB1255039.1"/>
    <property type="molecule type" value="Genomic_DNA"/>
</dbReference>
<dbReference type="SUPFAM" id="SSF52172">
    <property type="entry name" value="CheY-like"/>
    <property type="match status" value="1"/>
</dbReference>
<feature type="domain" description="Response regulatory" evidence="3">
    <location>
        <begin position="212"/>
        <end position="341"/>
    </location>
</feature>
<protein>
    <submittedName>
        <fullName evidence="5">Chemotaxis protein</fullName>
    </submittedName>
</protein>
<keyword evidence="6" id="KW-1185">Reference proteome</keyword>
<dbReference type="SMART" id="SM00448">
    <property type="entry name" value="REC"/>
    <property type="match status" value="1"/>
</dbReference>
<dbReference type="PIRSF" id="PIRSF002867">
    <property type="entry name" value="CheV"/>
    <property type="match status" value="1"/>
</dbReference>
<dbReference type="Gene3D" id="2.40.50.180">
    <property type="entry name" value="CheA-289, Domain 4"/>
    <property type="match status" value="1"/>
</dbReference>
<evidence type="ECO:0000313" key="5">
    <source>
        <dbReference type="EMBL" id="GAB1255039.1"/>
    </source>
</evidence>
<dbReference type="PROSITE" id="PS50851">
    <property type="entry name" value="CHEW"/>
    <property type="match status" value="1"/>
</dbReference>
<dbReference type="Pfam" id="PF01584">
    <property type="entry name" value="CheW"/>
    <property type="match status" value="1"/>
</dbReference>
<feature type="domain" description="CheW-like" evidence="4">
    <location>
        <begin position="42"/>
        <end position="191"/>
    </location>
</feature>
<dbReference type="InterPro" id="IPR002545">
    <property type="entry name" value="CheW-lke_dom"/>
</dbReference>
<dbReference type="InterPro" id="IPR001789">
    <property type="entry name" value="Sig_transdc_resp-reg_receiver"/>
</dbReference>
<dbReference type="Gene3D" id="2.30.30.40">
    <property type="entry name" value="SH3 Domains"/>
    <property type="match status" value="1"/>
</dbReference>
<gene>
    <name evidence="5" type="ORF">Defa_25260</name>
</gene>
<keyword evidence="1" id="KW-0597">Phosphoprotein</keyword>
<dbReference type="Proteomes" id="UP001628192">
    <property type="component" value="Unassembled WGS sequence"/>
</dbReference>
<dbReference type="PROSITE" id="PS50110">
    <property type="entry name" value="RESPONSE_REGULATORY"/>
    <property type="match status" value="1"/>
</dbReference>
<organism evidence="5 6">
    <name type="scientific">Desulfovibrio falkowii</name>
    <dbReference type="NCBI Taxonomy" id="3136602"/>
    <lineage>
        <taxon>Bacteria</taxon>
        <taxon>Pseudomonadati</taxon>
        <taxon>Thermodesulfobacteriota</taxon>
        <taxon>Desulfovibrionia</taxon>
        <taxon>Desulfovibrionales</taxon>
        <taxon>Desulfovibrionaceae</taxon>
        <taxon>Desulfovibrio</taxon>
    </lineage>
</organism>
<dbReference type="SUPFAM" id="SSF50341">
    <property type="entry name" value="CheW-like"/>
    <property type="match status" value="1"/>
</dbReference>
<dbReference type="PANTHER" id="PTHR47233:SF3">
    <property type="entry name" value="CHEMOTAXIS PROTEIN CHEV"/>
    <property type="match status" value="1"/>
</dbReference>
<proteinExistence type="predicted"/>
<reference evidence="5 6" key="1">
    <citation type="journal article" date="2025" name="Int. J. Syst. Evol. Microbiol.">
        <title>Desulfovibrio falkowii sp. nov., Porphyromonas miyakawae sp. nov., Mediterraneibacter flintii sp. nov. and Owariibacterium komagatae gen. nov., sp. nov., isolated from human faeces.</title>
        <authorList>
            <person name="Hamaguchi T."/>
            <person name="Ohara M."/>
            <person name="Hisatomi A."/>
            <person name="Sekiguchi K."/>
            <person name="Takeda J.I."/>
            <person name="Ueyama J."/>
            <person name="Ito M."/>
            <person name="Nishiwaki H."/>
            <person name="Ogi T."/>
            <person name="Hirayama M."/>
            <person name="Ohkuma M."/>
            <person name="Sakamoto M."/>
            <person name="Ohno K."/>
        </authorList>
    </citation>
    <scope>NUCLEOTIDE SEQUENCE [LARGE SCALE GENOMIC DNA]</scope>
    <source>
        <strain evidence="5 6">13CB8C</strain>
    </source>
</reference>
<evidence type="ECO:0000259" key="4">
    <source>
        <dbReference type="PROSITE" id="PS50851"/>
    </source>
</evidence>
<dbReference type="Gene3D" id="3.40.50.2300">
    <property type="match status" value="1"/>
</dbReference>
<dbReference type="InterPro" id="IPR011006">
    <property type="entry name" value="CheY-like_superfamily"/>
</dbReference>
<accession>A0ABQ0EB46</accession>
<evidence type="ECO:0000313" key="6">
    <source>
        <dbReference type="Proteomes" id="UP001628192"/>
    </source>
</evidence>
<dbReference type="PANTHER" id="PTHR47233">
    <property type="entry name" value="CHEMOTAXIS PROTEIN CHEV"/>
    <property type="match status" value="1"/>
</dbReference>
<dbReference type="SMART" id="SM00260">
    <property type="entry name" value="CheW"/>
    <property type="match status" value="1"/>
</dbReference>
<dbReference type="Pfam" id="PF00072">
    <property type="entry name" value="Response_reg"/>
    <property type="match status" value="1"/>
</dbReference>